<evidence type="ECO:0000313" key="4">
    <source>
        <dbReference type="Proteomes" id="UP001610563"/>
    </source>
</evidence>
<evidence type="ECO:0000256" key="2">
    <source>
        <dbReference type="SAM" id="MobiDB-lite"/>
    </source>
</evidence>
<feature type="coiled-coil region" evidence="1">
    <location>
        <begin position="170"/>
        <end position="221"/>
    </location>
</feature>
<evidence type="ECO:0000256" key="1">
    <source>
        <dbReference type="SAM" id="Coils"/>
    </source>
</evidence>
<feature type="region of interest" description="Disordered" evidence="2">
    <location>
        <begin position="65"/>
        <end position="104"/>
    </location>
</feature>
<name>A0ABR4FVW9_9EURO</name>
<keyword evidence="4" id="KW-1185">Reference proteome</keyword>
<dbReference type="Proteomes" id="UP001610563">
    <property type="component" value="Unassembled WGS sequence"/>
</dbReference>
<sequence>MSTQQNKDSNPARATPEPANLITSTPSNTQGIDDMWANFDKSIEEWFAQNDAGFDDVSMPLYTGPSMTSPEVEMTGAGNVAESGPSNRTADSTTRPVAADANMPSTRNGLASANAGITDPSRVAAFAEERENAKRIYAHRRAEYESGPPNVFQPVPRSSQEVGVQRQEPEDELRQAMQRIQELVIGWEEEIKRVQKARQEASRLQLRLDNGQDELRIQRNRCEMFQRLLRVETRNHAQTHARLTDVEAMNLKWQDKYEAARAEVRRLQVDSIRVHNELSDARDVIKAFEAEKERN</sequence>
<gene>
    <name evidence="3" type="ORF">BJX66DRAFT_341226</name>
</gene>
<feature type="compositionally biased region" description="Polar residues" evidence="2">
    <location>
        <begin position="84"/>
        <end position="95"/>
    </location>
</feature>
<proteinExistence type="predicted"/>
<reference evidence="3 4" key="1">
    <citation type="submission" date="2024-07" db="EMBL/GenBank/DDBJ databases">
        <title>Section-level genome sequencing and comparative genomics of Aspergillus sections Usti and Cavernicolus.</title>
        <authorList>
            <consortium name="Lawrence Berkeley National Laboratory"/>
            <person name="Nybo J.L."/>
            <person name="Vesth T.C."/>
            <person name="Theobald S."/>
            <person name="Frisvad J.C."/>
            <person name="Larsen T.O."/>
            <person name="Kjaerboelling I."/>
            <person name="Rothschild-Mancinelli K."/>
            <person name="Lyhne E.K."/>
            <person name="Kogle M.E."/>
            <person name="Barry K."/>
            <person name="Clum A."/>
            <person name="Na H."/>
            <person name="Ledsgaard L."/>
            <person name="Lin J."/>
            <person name="Lipzen A."/>
            <person name="Kuo A."/>
            <person name="Riley R."/>
            <person name="Mondo S."/>
            <person name="Labutti K."/>
            <person name="Haridas S."/>
            <person name="Pangalinan J."/>
            <person name="Salamov A.A."/>
            <person name="Simmons B.A."/>
            <person name="Magnuson J.K."/>
            <person name="Chen J."/>
            <person name="Drula E."/>
            <person name="Henrissat B."/>
            <person name="Wiebenga A."/>
            <person name="Lubbers R.J."/>
            <person name="Gomes A.C."/>
            <person name="Makela M.R."/>
            <person name="Stajich J."/>
            <person name="Grigoriev I.V."/>
            <person name="Mortensen U.H."/>
            <person name="De Vries R.P."/>
            <person name="Baker S.E."/>
            <person name="Andersen M.R."/>
        </authorList>
    </citation>
    <scope>NUCLEOTIDE SEQUENCE [LARGE SCALE GENOMIC DNA]</scope>
    <source>
        <strain evidence="3 4">CBS 209.92</strain>
    </source>
</reference>
<comment type="caution">
    <text evidence="3">The sequence shown here is derived from an EMBL/GenBank/DDBJ whole genome shotgun (WGS) entry which is preliminary data.</text>
</comment>
<feature type="region of interest" description="Disordered" evidence="2">
    <location>
        <begin position="1"/>
        <end position="35"/>
    </location>
</feature>
<feature type="compositionally biased region" description="Polar residues" evidence="2">
    <location>
        <begin position="21"/>
        <end position="31"/>
    </location>
</feature>
<protein>
    <submittedName>
        <fullName evidence="3">Uncharacterized protein</fullName>
    </submittedName>
</protein>
<accession>A0ABR4FVW9</accession>
<keyword evidence="1" id="KW-0175">Coiled coil</keyword>
<evidence type="ECO:0000313" key="3">
    <source>
        <dbReference type="EMBL" id="KAL2787406.1"/>
    </source>
</evidence>
<dbReference type="EMBL" id="JBFTWV010000097">
    <property type="protein sequence ID" value="KAL2787406.1"/>
    <property type="molecule type" value="Genomic_DNA"/>
</dbReference>
<organism evidence="3 4">
    <name type="scientific">Aspergillus keveii</name>
    <dbReference type="NCBI Taxonomy" id="714993"/>
    <lineage>
        <taxon>Eukaryota</taxon>
        <taxon>Fungi</taxon>
        <taxon>Dikarya</taxon>
        <taxon>Ascomycota</taxon>
        <taxon>Pezizomycotina</taxon>
        <taxon>Eurotiomycetes</taxon>
        <taxon>Eurotiomycetidae</taxon>
        <taxon>Eurotiales</taxon>
        <taxon>Aspergillaceae</taxon>
        <taxon>Aspergillus</taxon>
        <taxon>Aspergillus subgen. Nidulantes</taxon>
    </lineage>
</organism>